<comment type="caution">
    <text evidence="1">The sequence shown here is derived from an EMBL/GenBank/DDBJ whole genome shotgun (WGS) entry which is preliminary data.</text>
</comment>
<organism evidence="1 2">
    <name type="scientific">Paramecium sonneborni</name>
    <dbReference type="NCBI Taxonomy" id="65129"/>
    <lineage>
        <taxon>Eukaryota</taxon>
        <taxon>Sar</taxon>
        <taxon>Alveolata</taxon>
        <taxon>Ciliophora</taxon>
        <taxon>Intramacronucleata</taxon>
        <taxon>Oligohymenophorea</taxon>
        <taxon>Peniculida</taxon>
        <taxon>Parameciidae</taxon>
        <taxon>Paramecium</taxon>
    </lineage>
</organism>
<protein>
    <submittedName>
        <fullName evidence="1">Uncharacterized protein</fullName>
    </submittedName>
</protein>
<dbReference type="EMBL" id="CAJJDN010000037">
    <property type="protein sequence ID" value="CAD8078340.1"/>
    <property type="molecule type" value="Genomic_DNA"/>
</dbReference>
<dbReference type="Proteomes" id="UP000692954">
    <property type="component" value="Unassembled WGS sequence"/>
</dbReference>
<gene>
    <name evidence="1" type="ORF">PSON_ATCC_30995.1.T0370256</name>
</gene>
<dbReference type="AlphaFoldDB" id="A0A8S1MCZ6"/>
<name>A0A8S1MCZ6_9CILI</name>
<accession>A0A8S1MCZ6</accession>
<reference evidence="1" key="1">
    <citation type="submission" date="2021-01" db="EMBL/GenBank/DDBJ databases">
        <authorList>
            <consortium name="Genoscope - CEA"/>
            <person name="William W."/>
        </authorList>
    </citation>
    <scope>NUCLEOTIDE SEQUENCE</scope>
</reference>
<evidence type="ECO:0000313" key="1">
    <source>
        <dbReference type="EMBL" id="CAD8078340.1"/>
    </source>
</evidence>
<proteinExistence type="predicted"/>
<evidence type="ECO:0000313" key="2">
    <source>
        <dbReference type="Proteomes" id="UP000692954"/>
    </source>
</evidence>
<sequence length="280" mass="33071">MNQTIDCFGADNIIIQERPLTISYIDEDSPQKFINISQLLASKNKKKTQKQSERSQYQVTLRDYYYQTYVPARSPPNLQIQFQNYQQNTSRSTNSRINNFRRQKEIKCKTLPLNEINIDEIQKRIELKKLMLEKMYLYKDNYKTQLCNTEKQVECGQTQKQKTDLLIQSNKISQKKQEIQNPKLTQSRIGFSCQNNRKINIFQVLPLTLGLSIGKCKIKERVNQSPLQNKKSEKKSLKKSKIIDRCQKIMIQKPRIQQESLKKKCSIPIAKWDHSDLEFD</sequence>
<keyword evidence="2" id="KW-1185">Reference proteome</keyword>